<name>A0ABQ6YDF0_9GAMM</name>
<protein>
    <recommendedName>
        <fullName evidence="1">PIN domain-containing protein</fullName>
    </recommendedName>
</protein>
<evidence type="ECO:0000313" key="3">
    <source>
        <dbReference type="Proteomes" id="UP000771797"/>
    </source>
</evidence>
<dbReference type="Proteomes" id="UP000771797">
    <property type="component" value="Unassembled WGS sequence"/>
</dbReference>
<sequence length="152" mass="17160">MILYLDTSAFLKLYLDGKGRSATQKAVDEANIICTHLITYAEMRAAFAMAHRMQRITDSELPGHLEQFERDWGSIRTINADMSLVRRAGDLAMRYGLRGYDSIHLACADRLRSVKPARQVMTFAAFDKKLLARAKELGLSILCPDHLPDFPT</sequence>
<dbReference type="RefSeq" id="WP_159659776.1">
    <property type="nucleotide sequence ID" value="NZ_AQPF01000002.1"/>
</dbReference>
<dbReference type="Pfam" id="PF01850">
    <property type="entry name" value="PIN"/>
    <property type="match status" value="1"/>
</dbReference>
<dbReference type="Gene3D" id="3.40.50.1010">
    <property type="entry name" value="5'-nuclease"/>
    <property type="match status" value="1"/>
</dbReference>
<evidence type="ECO:0000259" key="1">
    <source>
        <dbReference type="Pfam" id="PF01850"/>
    </source>
</evidence>
<evidence type="ECO:0000313" key="2">
    <source>
        <dbReference type="EMBL" id="KAF0808020.1"/>
    </source>
</evidence>
<dbReference type="CDD" id="cd09874">
    <property type="entry name" value="PIN_MT3492-like"/>
    <property type="match status" value="1"/>
</dbReference>
<dbReference type="EMBL" id="AQPF01000002">
    <property type="protein sequence ID" value="KAF0808020.1"/>
    <property type="molecule type" value="Genomic_DNA"/>
</dbReference>
<organism evidence="2 3">
    <name type="scientific">Alcanivorax xiamenensis</name>
    <dbReference type="NCBI Taxonomy" id="1177156"/>
    <lineage>
        <taxon>Bacteria</taxon>
        <taxon>Pseudomonadati</taxon>
        <taxon>Pseudomonadota</taxon>
        <taxon>Gammaproteobacteria</taxon>
        <taxon>Oceanospirillales</taxon>
        <taxon>Alcanivoracaceae</taxon>
        <taxon>Alcanivorax</taxon>
    </lineage>
</organism>
<dbReference type="InterPro" id="IPR002716">
    <property type="entry name" value="PIN_dom"/>
</dbReference>
<dbReference type="InterPro" id="IPR029060">
    <property type="entry name" value="PIN-like_dom_sf"/>
</dbReference>
<feature type="domain" description="PIN" evidence="1">
    <location>
        <begin position="4"/>
        <end position="114"/>
    </location>
</feature>
<proteinExistence type="predicted"/>
<keyword evidence="3" id="KW-1185">Reference proteome</keyword>
<accession>A0ABQ6YDF0</accession>
<reference evidence="2 3" key="1">
    <citation type="submission" date="2012-09" db="EMBL/GenBank/DDBJ databases">
        <title>Genome Sequence of alkane-degrading Bacterium Alcanivorax sp. 6-D-6.</title>
        <authorList>
            <person name="Lai Q."/>
            <person name="Shao Z."/>
        </authorList>
    </citation>
    <scope>NUCLEOTIDE SEQUENCE [LARGE SCALE GENOMIC DNA]</scope>
    <source>
        <strain evidence="2 3">6-D-6</strain>
    </source>
</reference>
<comment type="caution">
    <text evidence="2">The sequence shown here is derived from an EMBL/GenBank/DDBJ whole genome shotgun (WGS) entry which is preliminary data.</text>
</comment>
<gene>
    <name evidence="2" type="ORF">A6D6_00410</name>
</gene>
<dbReference type="SUPFAM" id="SSF88723">
    <property type="entry name" value="PIN domain-like"/>
    <property type="match status" value="1"/>
</dbReference>